<reference evidence="1 2" key="1">
    <citation type="journal article" date="2022" name="Nat. Ecol. Evol.">
        <title>A masculinizing supergene underlies an exaggerated male reproductive morph in a spider.</title>
        <authorList>
            <person name="Hendrickx F."/>
            <person name="De Corte Z."/>
            <person name="Sonet G."/>
            <person name="Van Belleghem S.M."/>
            <person name="Kostlbacher S."/>
            <person name="Vangestel C."/>
        </authorList>
    </citation>
    <scope>NUCLEOTIDE SEQUENCE [LARGE SCALE GENOMIC DNA]</scope>
    <source>
        <strain evidence="1">W744_W776</strain>
    </source>
</reference>
<organism evidence="1 2">
    <name type="scientific">Oedothorax gibbosus</name>
    <dbReference type="NCBI Taxonomy" id="931172"/>
    <lineage>
        <taxon>Eukaryota</taxon>
        <taxon>Metazoa</taxon>
        <taxon>Ecdysozoa</taxon>
        <taxon>Arthropoda</taxon>
        <taxon>Chelicerata</taxon>
        <taxon>Arachnida</taxon>
        <taxon>Araneae</taxon>
        <taxon>Araneomorphae</taxon>
        <taxon>Entelegynae</taxon>
        <taxon>Araneoidea</taxon>
        <taxon>Linyphiidae</taxon>
        <taxon>Erigoninae</taxon>
        <taxon>Oedothorax</taxon>
    </lineage>
</organism>
<comment type="caution">
    <text evidence="1">The sequence shown here is derived from an EMBL/GenBank/DDBJ whole genome shotgun (WGS) entry which is preliminary data.</text>
</comment>
<gene>
    <name evidence="1" type="ORF">JTE90_023156</name>
</gene>
<dbReference type="EMBL" id="JAFNEN010000302">
    <property type="protein sequence ID" value="KAG8186425.1"/>
    <property type="molecule type" value="Genomic_DNA"/>
</dbReference>
<dbReference type="Proteomes" id="UP000827092">
    <property type="component" value="Unassembled WGS sequence"/>
</dbReference>
<accession>A0AAV6US37</accession>
<protein>
    <submittedName>
        <fullName evidence="1">Uncharacterized protein</fullName>
    </submittedName>
</protein>
<sequence>MSQFHFNLGGTTRKKNRKIYEQATKLSLALRGRNSRPILLIAEWQRKMADDRLRINSKIRSNDDSENEIRMQNRNWKIPHSDLLR</sequence>
<evidence type="ECO:0000313" key="1">
    <source>
        <dbReference type="EMBL" id="KAG8186425.1"/>
    </source>
</evidence>
<name>A0AAV6US37_9ARAC</name>
<keyword evidence="2" id="KW-1185">Reference proteome</keyword>
<proteinExistence type="predicted"/>
<dbReference type="AlphaFoldDB" id="A0AAV6US37"/>
<evidence type="ECO:0000313" key="2">
    <source>
        <dbReference type="Proteomes" id="UP000827092"/>
    </source>
</evidence>